<comment type="similarity">
    <text evidence="1 3">Belongs to the short-chain dehydrogenases/reductases (SDR) family.</text>
</comment>
<evidence type="ECO:0000256" key="1">
    <source>
        <dbReference type="ARBA" id="ARBA00006484"/>
    </source>
</evidence>
<sequence length="297" mass="31104">MIRFDDRVAIVTGAGAGIGRAHALGLAERGARVIVNDFADPMPVVEEIRAAGGTAMPCGADVSDVAAVNRTMERAVAEWGRVDIVVNNAGILRDKSFAKMPLEDMRLVLDVHLIGSVNVTNAAWPIMREQGYGRVLFTSSSSGLYGNFGQANYGAAKAAMVGLMNVLAIEGERYGIRVNCLAPTATTQMTAELLSPEAAEVLDPATITPGVLWLVSDDAPSKMIMGAGGGCFTEIRITETPGITLPAGSLTPEEVAARAAAIRDPEGAAPFVNAFSQTNTFVERAIALRRAATSKTA</sequence>
<dbReference type="PRINTS" id="PR00080">
    <property type="entry name" value="SDRFAMILY"/>
</dbReference>
<dbReference type="RefSeq" id="WP_111351359.1">
    <property type="nucleotide sequence ID" value="NZ_QHHQ01000007.1"/>
</dbReference>
<dbReference type="AlphaFoldDB" id="A0A8B2NH45"/>
<dbReference type="PROSITE" id="PS00061">
    <property type="entry name" value="ADH_SHORT"/>
    <property type="match status" value="1"/>
</dbReference>
<feature type="domain" description="Ketoreductase" evidence="4">
    <location>
        <begin position="7"/>
        <end position="184"/>
    </location>
</feature>
<dbReference type="PANTHER" id="PTHR45024">
    <property type="entry name" value="DEHYDROGENASES, SHORT CHAIN"/>
    <property type="match status" value="1"/>
</dbReference>
<dbReference type="InterPro" id="IPR036291">
    <property type="entry name" value="NAD(P)-bd_dom_sf"/>
</dbReference>
<dbReference type="InterPro" id="IPR020904">
    <property type="entry name" value="Sc_DH/Rdtase_CS"/>
</dbReference>
<dbReference type="GO" id="GO:0016491">
    <property type="term" value="F:oxidoreductase activity"/>
    <property type="evidence" value="ECO:0007669"/>
    <property type="project" value="UniProtKB-KW"/>
</dbReference>
<dbReference type="SMART" id="SM00822">
    <property type="entry name" value="PKS_KR"/>
    <property type="match status" value="1"/>
</dbReference>
<name>A0A8B2NH45_9HYPH</name>
<evidence type="ECO:0000313" key="5">
    <source>
        <dbReference type="EMBL" id="RAH98451.1"/>
    </source>
</evidence>
<keyword evidence="2" id="KW-0560">Oxidoreductase</keyword>
<protein>
    <submittedName>
        <fullName evidence="5">3-oxoacyl-ACP reductase</fullName>
    </submittedName>
</protein>
<dbReference type="PRINTS" id="PR00081">
    <property type="entry name" value="GDHRDH"/>
</dbReference>
<gene>
    <name evidence="5" type="ORF">DLJ53_26240</name>
</gene>
<dbReference type="Pfam" id="PF00106">
    <property type="entry name" value="adh_short"/>
    <property type="match status" value="1"/>
</dbReference>
<reference evidence="5 6" key="1">
    <citation type="submission" date="2018-05" db="EMBL/GenBank/DDBJ databases">
        <title>Acuticoccus sediminis sp. nov., isolated from deep-sea sediment of Indian Ocean.</title>
        <authorList>
            <person name="Liu X."/>
            <person name="Lai Q."/>
            <person name="Du Y."/>
            <person name="Sun F."/>
            <person name="Zhang X."/>
            <person name="Wang S."/>
            <person name="Shao Z."/>
        </authorList>
    </citation>
    <scope>NUCLEOTIDE SEQUENCE [LARGE SCALE GENOMIC DNA]</scope>
    <source>
        <strain evidence="5 6">PTG4-2</strain>
    </source>
</reference>
<dbReference type="InterPro" id="IPR002347">
    <property type="entry name" value="SDR_fam"/>
</dbReference>
<proteinExistence type="inferred from homology"/>
<dbReference type="InterPro" id="IPR051687">
    <property type="entry name" value="Peroxisomal_Beta-Oxidation"/>
</dbReference>
<dbReference type="Proteomes" id="UP000249590">
    <property type="component" value="Unassembled WGS sequence"/>
</dbReference>
<evidence type="ECO:0000313" key="6">
    <source>
        <dbReference type="Proteomes" id="UP000249590"/>
    </source>
</evidence>
<dbReference type="PANTHER" id="PTHR45024:SF2">
    <property type="entry name" value="SCP2 DOMAIN-CONTAINING PROTEIN"/>
    <property type="match status" value="1"/>
</dbReference>
<comment type="caution">
    <text evidence="5">The sequence shown here is derived from an EMBL/GenBank/DDBJ whole genome shotgun (WGS) entry which is preliminary data.</text>
</comment>
<accession>A0A8B2NH45</accession>
<dbReference type="SUPFAM" id="SSF51735">
    <property type="entry name" value="NAD(P)-binding Rossmann-fold domains"/>
    <property type="match status" value="1"/>
</dbReference>
<dbReference type="EMBL" id="QHHQ01000007">
    <property type="protein sequence ID" value="RAH98451.1"/>
    <property type="molecule type" value="Genomic_DNA"/>
</dbReference>
<evidence type="ECO:0000256" key="3">
    <source>
        <dbReference type="RuleBase" id="RU000363"/>
    </source>
</evidence>
<dbReference type="OrthoDB" id="9804774at2"/>
<organism evidence="5 6">
    <name type="scientific">Acuticoccus sediminis</name>
    <dbReference type="NCBI Taxonomy" id="2184697"/>
    <lineage>
        <taxon>Bacteria</taxon>
        <taxon>Pseudomonadati</taxon>
        <taxon>Pseudomonadota</taxon>
        <taxon>Alphaproteobacteria</taxon>
        <taxon>Hyphomicrobiales</taxon>
        <taxon>Amorphaceae</taxon>
        <taxon>Acuticoccus</taxon>
    </lineage>
</organism>
<evidence type="ECO:0000259" key="4">
    <source>
        <dbReference type="SMART" id="SM00822"/>
    </source>
</evidence>
<dbReference type="Gene3D" id="3.40.50.720">
    <property type="entry name" value="NAD(P)-binding Rossmann-like Domain"/>
    <property type="match status" value="1"/>
</dbReference>
<evidence type="ECO:0000256" key="2">
    <source>
        <dbReference type="ARBA" id="ARBA00023002"/>
    </source>
</evidence>
<keyword evidence="6" id="KW-1185">Reference proteome</keyword>
<dbReference type="InterPro" id="IPR057326">
    <property type="entry name" value="KR_dom"/>
</dbReference>